<dbReference type="Proteomes" id="UP000051574">
    <property type="component" value="Unassembled WGS sequence"/>
</dbReference>
<keyword evidence="5" id="KW-0560">Oxidoreductase</keyword>
<evidence type="ECO:0000256" key="7">
    <source>
        <dbReference type="ARBA" id="ARBA00023033"/>
    </source>
</evidence>
<evidence type="ECO:0000256" key="6">
    <source>
        <dbReference type="ARBA" id="ARBA00023004"/>
    </source>
</evidence>
<dbReference type="InterPro" id="IPR002402">
    <property type="entry name" value="Cyt_P450_E_grp-II"/>
</dbReference>
<dbReference type="AlphaFoldDB" id="A0A0T6B4Z3"/>
<dbReference type="GO" id="GO:0005506">
    <property type="term" value="F:iron ion binding"/>
    <property type="evidence" value="ECO:0007669"/>
    <property type="project" value="InterPro"/>
</dbReference>
<evidence type="ECO:0000313" key="8">
    <source>
        <dbReference type="EMBL" id="KRT82402.1"/>
    </source>
</evidence>
<dbReference type="PRINTS" id="PR00464">
    <property type="entry name" value="EP450II"/>
</dbReference>
<dbReference type="GO" id="GO:0004497">
    <property type="term" value="F:monooxygenase activity"/>
    <property type="evidence" value="ECO:0007669"/>
    <property type="project" value="UniProtKB-KW"/>
</dbReference>
<evidence type="ECO:0000256" key="5">
    <source>
        <dbReference type="ARBA" id="ARBA00023002"/>
    </source>
</evidence>
<evidence type="ECO:0000256" key="2">
    <source>
        <dbReference type="ARBA" id="ARBA00010617"/>
    </source>
</evidence>
<dbReference type="InterPro" id="IPR036396">
    <property type="entry name" value="Cyt_P450_sf"/>
</dbReference>
<dbReference type="EMBL" id="LJIG01009777">
    <property type="protein sequence ID" value="KRT82402.1"/>
    <property type="molecule type" value="Genomic_DNA"/>
</dbReference>
<keyword evidence="4" id="KW-0479">Metal-binding</keyword>
<name>A0A0T6B4Z3_9SCAR</name>
<evidence type="ECO:0000256" key="3">
    <source>
        <dbReference type="ARBA" id="ARBA00022617"/>
    </source>
</evidence>
<dbReference type="PANTHER" id="PTHR24291:SF187">
    <property type="entry name" value="CYTOCHROME P450 4AE1-RELATED"/>
    <property type="match status" value="1"/>
</dbReference>
<comment type="caution">
    <text evidence="8">The sequence shown here is derived from an EMBL/GenBank/DDBJ whole genome shotgun (WGS) entry which is preliminary data.</text>
</comment>
<feature type="non-terminal residue" evidence="8">
    <location>
        <position position="406"/>
    </location>
</feature>
<dbReference type="OrthoDB" id="1470350at2759"/>
<dbReference type="InterPro" id="IPR001128">
    <property type="entry name" value="Cyt_P450"/>
</dbReference>
<protein>
    <submittedName>
        <fullName evidence="8">Cytochrome P450</fullName>
    </submittedName>
</protein>
<evidence type="ECO:0000256" key="1">
    <source>
        <dbReference type="ARBA" id="ARBA00001971"/>
    </source>
</evidence>
<proteinExistence type="inferred from homology"/>
<evidence type="ECO:0000256" key="4">
    <source>
        <dbReference type="ARBA" id="ARBA00022723"/>
    </source>
</evidence>
<organism evidence="8 9">
    <name type="scientific">Oryctes borbonicus</name>
    <dbReference type="NCBI Taxonomy" id="1629725"/>
    <lineage>
        <taxon>Eukaryota</taxon>
        <taxon>Metazoa</taxon>
        <taxon>Ecdysozoa</taxon>
        <taxon>Arthropoda</taxon>
        <taxon>Hexapoda</taxon>
        <taxon>Insecta</taxon>
        <taxon>Pterygota</taxon>
        <taxon>Neoptera</taxon>
        <taxon>Endopterygota</taxon>
        <taxon>Coleoptera</taxon>
        <taxon>Polyphaga</taxon>
        <taxon>Scarabaeiformia</taxon>
        <taxon>Scarabaeidae</taxon>
        <taxon>Dynastinae</taxon>
        <taxon>Oryctes</taxon>
    </lineage>
</organism>
<comment type="similarity">
    <text evidence="2">Belongs to the cytochrome P450 family.</text>
</comment>
<accession>A0A0T6B4Z3</accession>
<keyword evidence="6" id="KW-0408">Iron</keyword>
<keyword evidence="9" id="KW-1185">Reference proteome</keyword>
<evidence type="ECO:0000313" key="9">
    <source>
        <dbReference type="Proteomes" id="UP000051574"/>
    </source>
</evidence>
<dbReference type="SUPFAM" id="SSF48264">
    <property type="entry name" value="Cytochrome P450"/>
    <property type="match status" value="1"/>
</dbReference>
<dbReference type="GO" id="GO:0020037">
    <property type="term" value="F:heme binding"/>
    <property type="evidence" value="ECO:0007669"/>
    <property type="project" value="InterPro"/>
</dbReference>
<dbReference type="GO" id="GO:0016705">
    <property type="term" value="F:oxidoreductase activity, acting on paired donors, with incorporation or reduction of molecular oxygen"/>
    <property type="evidence" value="ECO:0007669"/>
    <property type="project" value="InterPro"/>
</dbReference>
<comment type="cofactor">
    <cofactor evidence="1">
        <name>heme</name>
        <dbReference type="ChEBI" id="CHEBI:30413"/>
    </cofactor>
</comment>
<dbReference type="Gene3D" id="1.10.630.10">
    <property type="entry name" value="Cytochrome P450"/>
    <property type="match status" value="1"/>
</dbReference>
<keyword evidence="7" id="KW-0503">Monooxygenase</keyword>
<dbReference type="PANTHER" id="PTHR24291">
    <property type="entry name" value="CYTOCHROME P450 FAMILY 4"/>
    <property type="match status" value="1"/>
</dbReference>
<dbReference type="Pfam" id="PF00067">
    <property type="entry name" value="p450"/>
    <property type="match status" value="1"/>
</dbReference>
<dbReference type="InterPro" id="IPR050196">
    <property type="entry name" value="Cytochrome_P450_Monoox"/>
</dbReference>
<sequence>MLLVTLLFTCVLCYLWYKTIRLRKYADLDKLPGPHPHIFYGNSLEFGNNLVELFNNFQKLFDTYGPTFRLWQNPISLSVFVVDPDVVEYFLSSSVHIKKSNGYDLFQAWLGQGLINNSGAIWRKHRKILTPAFHMKILEQFCDSFHKYGRMLVEKLKTQEHKSIDIYKYVILYAMDAICDSSMRIDVNAQLTEDTTYVDAAKRFLNIYEMRFFSFFKRYELFFRFSPEYKQYRKDISFLQTFTKNIIRQRKQERNINNAEEEIDEFGRRRRKKVFLDILLDSNSMSDDEIREEVDTFMFGGHDTVASAISFGLFELAKHPAIQRKLLDEIEFVVGADKSEPISVNHLNQMEYLDRVMKEILRLYPAAPLIERELEEDIFLNGCRYPKGTTISFHIFIQHRRKELFP</sequence>
<gene>
    <name evidence="8" type="ORF">AMK59_3887</name>
</gene>
<keyword evidence="3" id="KW-0349">Heme</keyword>
<reference evidence="8 9" key="1">
    <citation type="submission" date="2015-09" db="EMBL/GenBank/DDBJ databases">
        <title>Draft genome of the scarab beetle Oryctes borbonicus.</title>
        <authorList>
            <person name="Meyer J.M."/>
            <person name="Markov G.V."/>
            <person name="Baskaran P."/>
            <person name="Herrmann M."/>
            <person name="Sommer R.J."/>
            <person name="Roedelsperger C."/>
        </authorList>
    </citation>
    <scope>NUCLEOTIDE SEQUENCE [LARGE SCALE GENOMIC DNA]</scope>
    <source>
        <strain evidence="8">OB123</strain>
        <tissue evidence="8">Whole animal</tissue>
    </source>
</reference>